<dbReference type="Proteomes" id="UP000700334">
    <property type="component" value="Unassembled WGS sequence"/>
</dbReference>
<dbReference type="GO" id="GO:0008270">
    <property type="term" value="F:zinc ion binding"/>
    <property type="evidence" value="ECO:0007669"/>
    <property type="project" value="UniProtKB-KW"/>
</dbReference>
<dbReference type="InterPro" id="IPR013087">
    <property type="entry name" value="Znf_C2H2_type"/>
</dbReference>
<dbReference type="InterPro" id="IPR036236">
    <property type="entry name" value="Znf_C2H2_sf"/>
</dbReference>
<reference evidence="4" key="1">
    <citation type="journal article" date="2021" name="Evol. Appl.">
        <title>The genome of the Pyrenean desman and the effects of bottlenecks and inbreeding on the genomic landscape of an endangered species.</title>
        <authorList>
            <person name="Escoda L."/>
            <person name="Castresana J."/>
        </authorList>
    </citation>
    <scope>NUCLEOTIDE SEQUENCE</scope>
    <source>
        <strain evidence="4">IBE-C5619</strain>
    </source>
</reference>
<organism evidence="4 5">
    <name type="scientific">Galemys pyrenaicus</name>
    <name type="common">Iberian desman</name>
    <name type="synonym">Pyrenean desman</name>
    <dbReference type="NCBI Taxonomy" id="202257"/>
    <lineage>
        <taxon>Eukaryota</taxon>
        <taxon>Metazoa</taxon>
        <taxon>Chordata</taxon>
        <taxon>Craniata</taxon>
        <taxon>Vertebrata</taxon>
        <taxon>Euteleostomi</taxon>
        <taxon>Mammalia</taxon>
        <taxon>Eutheria</taxon>
        <taxon>Laurasiatheria</taxon>
        <taxon>Eulipotyphla</taxon>
        <taxon>Talpidae</taxon>
        <taxon>Galemys</taxon>
    </lineage>
</organism>
<evidence type="ECO:0000313" key="5">
    <source>
        <dbReference type="Proteomes" id="UP000700334"/>
    </source>
</evidence>
<proteinExistence type="predicted"/>
<name>A0A8J5ZY91_GALPY</name>
<comment type="caution">
    <text evidence="4">The sequence shown here is derived from an EMBL/GenBank/DDBJ whole genome shotgun (WGS) entry which is preliminary data.</text>
</comment>
<evidence type="ECO:0000259" key="3">
    <source>
        <dbReference type="PROSITE" id="PS50157"/>
    </source>
</evidence>
<keyword evidence="1" id="KW-0863">Zinc-finger</keyword>
<evidence type="ECO:0000256" key="1">
    <source>
        <dbReference type="PROSITE-ProRule" id="PRU00042"/>
    </source>
</evidence>
<evidence type="ECO:0000313" key="4">
    <source>
        <dbReference type="EMBL" id="KAG8506950.1"/>
    </source>
</evidence>
<dbReference type="EMBL" id="JAGFMF010012140">
    <property type="protein sequence ID" value="KAG8506950.1"/>
    <property type="molecule type" value="Genomic_DNA"/>
</dbReference>
<keyword evidence="1" id="KW-0862">Zinc</keyword>
<feature type="region of interest" description="Disordered" evidence="2">
    <location>
        <begin position="49"/>
        <end position="79"/>
    </location>
</feature>
<dbReference type="Gene3D" id="3.30.160.60">
    <property type="entry name" value="Classic Zinc Finger"/>
    <property type="match status" value="1"/>
</dbReference>
<protein>
    <recommendedName>
        <fullName evidence="3">C2H2-type domain-containing protein</fullName>
    </recommendedName>
</protein>
<dbReference type="SUPFAM" id="SSF57667">
    <property type="entry name" value="beta-beta-alpha zinc fingers"/>
    <property type="match status" value="1"/>
</dbReference>
<keyword evidence="5" id="KW-1185">Reference proteome</keyword>
<evidence type="ECO:0000256" key="2">
    <source>
        <dbReference type="SAM" id="MobiDB-lite"/>
    </source>
</evidence>
<feature type="domain" description="C2H2-type" evidence="3">
    <location>
        <begin position="1"/>
        <end position="22"/>
    </location>
</feature>
<dbReference type="AlphaFoldDB" id="A0A8J5ZY91"/>
<accession>A0A8J5ZY91</accession>
<sequence>MKTFYKTSPLTRHHKSHTGERTYECPECRKSFSPCSRITVVSLTGRCVSNPEVSSRSGRGPEPRSVEEPPDQNFSGQSLCTGREIGRSRQRQTLATLSYFSRDANLRQLVCIYQTALANSKTSSKERTICGTANNLDSTYSLNLSIKDGVISAVTPETMASVGTCFPWSSS</sequence>
<dbReference type="OrthoDB" id="40579at2759"/>
<gene>
    <name evidence="4" type="ORF">J0S82_000384</name>
</gene>
<dbReference type="PROSITE" id="PS50157">
    <property type="entry name" value="ZINC_FINGER_C2H2_2"/>
    <property type="match status" value="1"/>
</dbReference>
<keyword evidence="1" id="KW-0479">Metal-binding</keyword>